<protein>
    <recommendedName>
        <fullName evidence="4">DUF1648 domain-containing protein</fullName>
    </recommendedName>
</protein>
<dbReference type="AlphaFoldDB" id="A0A559SRQ8"/>
<accession>A0A559SRQ8</accession>
<feature type="transmembrane region" description="Helical" evidence="1">
    <location>
        <begin position="53"/>
        <end position="75"/>
    </location>
</feature>
<dbReference type="Proteomes" id="UP000319824">
    <property type="component" value="Unassembled WGS sequence"/>
</dbReference>
<feature type="transmembrane region" description="Helical" evidence="1">
    <location>
        <begin position="81"/>
        <end position="99"/>
    </location>
</feature>
<keyword evidence="1" id="KW-0472">Membrane</keyword>
<evidence type="ECO:0000313" key="3">
    <source>
        <dbReference type="Proteomes" id="UP000319824"/>
    </source>
</evidence>
<proteinExistence type="predicted"/>
<dbReference type="RefSeq" id="WP_145611907.1">
    <property type="nucleotide sequence ID" value="NZ_ATTQ01000010.1"/>
</dbReference>
<comment type="caution">
    <text evidence="2">The sequence shown here is derived from an EMBL/GenBank/DDBJ whole genome shotgun (WGS) entry which is preliminary data.</text>
</comment>
<reference evidence="2 3" key="1">
    <citation type="submission" date="2019-06" db="EMBL/GenBank/DDBJ databases">
        <title>Pac Bio to generate improved reference genome sequences for organisms with transposon mutant libraries (support for FEBA project).</title>
        <authorList>
            <person name="Blow M."/>
        </authorList>
    </citation>
    <scope>NUCLEOTIDE SEQUENCE [LARGE SCALE GENOMIC DNA]</scope>
    <source>
        <strain evidence="2 3">USDA 1844</strain>
    </source>
</reference>
<evidence type="ECO:0000256" key="1">
    <source>
        <dbReference type="SAM" id="Phobius"/>
    </source>
</evidence>
<keyword evidence="1" id="KW-1133">Transmembrane helix</keyword>
<organism evidence="2 3">
    <name type="scientific">Rhizobium mongolense USDA 1844</name>
    <dbReference type="NCBI Taxonomy" id="1079460"/>
    <lineage>
        <taxon>Bacteria</taxon>
        <taxon>Pseudomonadati</taxon>
        <taxon>Pseudomonadota</taxon>
        <taxon>Alphaproteobacteria</taxon>
        <taxon>Hyphomicrobiales</taxon>
        <taxon>Rhizobiaceae</taxon>
        <taxon>Rhizobium/Agrobacterium group</taxon>
        <taxon>Rhizobium</taxon>
    </lineage>
</organism>
<keyword evidence="1" id="KW-0812">Transmembrane</keyword>
<evidence type="ECO:0008006" key="4">
    <source>
        <dbReference type="Google" id="ProtNLM"/>
    </source>
</evidence>
<evidence type="ECO:0000313" key="2">
    <source>
        <dbReference type="EMBL" id="TVZ65039.1"/>
    </source>
</evidence>
<gene>
    <name evidence="2" type="ORF">BCL32_5320</name>
</gene>
<sequence>MPKRESFHDPSILALAAIVALAAWPYRAVAPGAGKIPMQWSFRGKVNWSARRLMAFGFVPALDAAIFILLIAKSMAGGNELAFSGCFLFGCQIVHIALVRRWFATRQA</sequence>
<feature type="transmembrane region" description="Helical" evidence="1">
    <location>
        <begin position="12"/>
        <end position="33"/>
    </location>
</feature>
<dbReference type="EMBL" id="VISO01000003">
    <property type="protein sequence ID" value="TVZ65039.1"/>
    <property type="molecule type" value="Genomic_DNA"/>
</dbReference>
<name>A0A559SRQ8_9HYPH</name>